<dbReference type="GO" id="GO:0015926">
    <property type="term" value="F:glucosidase activity"/>
    <property type="evidence" value="ECO:0007669"/>
    <property type="project" value="InterPro"/>
</dbReference>
<gene>
    <name evidence="7" type="ORF">HZF10_05685</name>
</gene>
<dbReference type="Proteomes" id="UP000535020">
    <property type="component" value="Unassembled WGS sequence"/>
</dbReference>
<name>A0A7Y8Y0R1_9FLAO</name>
<dbReference type="RefSeq" id="WP_176005215.1">
    <property type="nucleotide sequence ID" value="NZ_JABWMI010000006.1"/>
</dbReference>
<dbReference type="Gene3D" id="3.20.20.80">
    <property type="entry name" value="Glycosidases"/>
    <property type="match status" value="1"/>
</dbReference>
<comment type="caution">
    <text evidence="7">The sequence shown here is derived from an EMBL/GenBank/DDBJ whole genome shotgun (WGS) entry which is preliminary data.</text>
</comment>
<dbReference type="EMBL" id="JACBJI010000002">
    <property type="protein sequence ID" value="NYA70403.1"/>
    <property type="molecule type" value="Genomic_DNA"/>
</dbReference>
<accession>A0A7Y8Y0R1</accession>
<dbReference type="InterPro" id="IPR011683">
    <property type="entry name" value="Glyco_hydro_53"/>
</dbReference>
<dbReference type="PANTHER" id="PTHR34983">
    <property type="entry name" value="ARABINOGALACTAN ENDO-BETA-1,4-GALACTANASE A"/>
    <property type="match status" value="1"/>
</dbReference>
<keyword evidence="4 6" id="KW-0378">Hydrolase</keyword>
<evidence type="ECO:0000313" key="8">
    <source>
        <dbReference type="Proteomes" id="UP000535020"/>
    </source>
</evidence>
<dbReference type="EC" id="3.2.1.89" evidence="3 6"/>
<evidence type="ECO:0000256" key="2">
    <source>
        <dbReference type="ARBA" id="ARBA00010687"/>
    </source>
</evidence>
<evidence type="ECO:0000313" key="7">
    <source>
        <dbReference type="EMBL" id="NYA70403.1"/>
    </source>
</evidence>
<dbReference type="Pfam" id="PF07745">
    <property type="entry name" value="Glyco_hydro_53"/>
    <property type="match status" value="1"/>
</dbReference>
<evidence type="ECO:0000256" key="1">
    <source>
        <dbReference type="ARBA" id="ARBA00001695"/>
    </source>
</evidence>
<proteinExistence type="inferred from homology"/>
<sequence length="362" mass="39801">MKKYFLALGIAAVFALPLACSSSDDSPNDDDGPITTDEFVRAADMSFLPEIEGEGTVYYNNGAAQDPITTLKNAGANYIRIRLWKDSANGHSGFQEVKTFAQRVHNAGMKVWLTVHYSDTWADPGNQTIPAAWSGMTFDQLKTAAEQYTSQILTEIDPDIIQIGNETNDGFLWPMGKLSTNEAQSVQLFQAISTVIRNDAPDAKIMLHYAGVGVGAEWFFNVTSTVDYDYIGLSYYPVWHGTNITALGNMINTLGSAHNKKVLVAETAYPFTLGWNDWTNNIVGEEGQLVPGYAASEIGQKGFLSTIRNTVDASQYGLGFAYWGGEWVAFRGTEATNGSTFENQALWDFEMEALPVLDVFHE</sequence>
<evidence type="ECO:0000256" key="5">
    <source>
        <dbReference type="ARBA" id="ARBA00023295"/>
    </source>
</evidence>
<dbReference type="PANTHER" id="PTHR34983:SF1">
    <property type="entry name" value="ARABINOGALACTAN ENDO-BETA-1,4-GALACTANASE A"/>
    <property type="match status" value="1"/>
</dbReference>
<dbReference type="AlphaFoldDB" id="A0A7Y8Y0R1"/>
<dbReference type="GO" id="GO:0045490">
    <property type="term" value="P:pectin catabolic process"/>
    <property type="evidence" value="ECO:0007669"/>
    <property type="project" value="TreeGrafter"/>
</dbReference>
<keyword evidence="6" id="KW-0732">Signal</keyword>
<keyword evidence="8" id="KW-1185">Reference proteome</keyword>
<keyword evidence="5 6" id="KW-0326">Glycosidase</keyword>
<comment type="catalytic activity">
    <reaction evidence="1 6">
        <text>The enzyme specifically hydrolyzes (1-&gt;4)-beta-D-galactosidic linkages in type I arabinogalactans.</text>
        <dbReference type="EC" id="3.2.1.89"/>
    </reaction>
</comment>
<dbReference type="GO" id="GO:0031218">
    <property type="term" value="F:arabinogalactan endo-1,4-beta-galactosidase activity"/>
    <property type="evidence" value="ECO:0007669"/>
    <property type="project" value="UniProtKB-EC"/>
</dbReference>
<evidence type="ECO:0000256" key="6">
    <source>
        <dbReference type="RuleBase" id="RU361192"/>
    </source>
</evidence>
<evidence type="ECO:0000256" key="4">
    <source>
        <dbReference type="ARBA" id="ARBA00022801"/>
    </source>
</evidence>
<comment type="similarity">
    <text evidence="2 6">Belongs to the glycosyl hydrolase 53 family.</text>
</comment>
<reference evidence="7 8" key="1">
    <citation type="submission" date="2020-07" db="EMBL/GenBank/DDBJ databases">
        <authorList>
            <person name="Sun Q."/>
        </authorList>
    </citation>
    <scope>NUCLEOTIDE SEQUENCE [LARGE SCALE GENOMIC DNA]</scope>
    <source>
        <strain evidence="7 8">MAH-1</strain>
    </source>
</reference>
<feature type="signal peptide" evidence="6">
    <location>
        <begin position="1"/>
        <end position="21"/>
    </location>
</feature>
<dbReference type="InterPro" id="IPR017853">
    <property type="entry name" value="GH"/>
</dbReference>
<feature type="chain" id="PRO_5031597983" description="Arabinogalactan endo-beta-1,4-galactanase" evidence="6">
    <location>
        <begin position="22"/>
        <end position="362"/>
    </location>
</feature>
<dbReference type="SUPFAM" id="SSF51445">
    <property type="entry name" value="(Trans)glycosidases"/>
    <property type="match status" value="1"/>
</dbReference>
<evidence type="ECO:0000256" key="3">
    <source>
        <dbReference type="ARBA" id="ARBA00012556"/>
    </source>
</evidence>
<protein>
    <recommendedName>
        <fullName evidence="3 6">Arabinogalactan endo-beta-1,4-galactanase</fullName>
        <ecNumber evidence="3 6">3.2.1.89</ecNumber>
    </recommendedName>
</protein>
<organism evidence="7 8">
    <name type="scientific">Flavobacterium agri</name>
    <dbReference type="NCBI Taxonomy" id="2743471"/>
    <lineage>
        <taxon>Bacteria</taxon>
        <taxon>Pseudomonadati</taxon>
        <taxon>Bacteroidota</taxon>
        <taxon>Flavobacteriia</taxon>
        <taxon>Flavobacteriales</taxon>
        <taxon>Flavobacteriaceae</taxon>
        <taxon>Flavobacterium</taxon>
    </lineage>
</organism>